<dbReference type="Proteomes" id="UP000429595">
    <property type="component" value="Unassembled WGS sequence"/>
</dbReference>
<reference evidence="2 3" key="1">
    <citation type="submission" date="2019-10" db="EMBL/GenBank/DDBJ databases">
        <title>Bacillus aerolatum sp. nov., isolated from bioaerosol of sport playgrounds.</title>
        <authorList>
            <person name="Chen P."/>
            <person name="Zhang G."/>
        </authorList>
    </citation>
    <scope>NUCLEOTIDE SEQUENCE [LARGE SCALE GENOMIC DNA]</scope>
    <source>
        <strain evidence="2 3">CX253</strain>
    </source>
</reference>
<keyword evidence="1" id="KW-1133">Transmembrane helix</keyword>
<accession>A0A6I1FQ66</accession>
<gene>
    <name evidence="2" type="primary">prli42</name>
    <name evidence="2" type="ORF">F9802_01415</name>
</gene>
<evidence type="ECO:0000256" key="1">
    <source>
        <dbReference type="SAM" id="Phobius"/>
    </source>
</evidence>
<evidence type="ECO:0000313" key="3">
    <source>
        <dbReference type="Proteomes" id="UP000429595"/>
    </source>
</evidence>
<sequence>MRNKIVQKTVIYIMLVTMLVSTLFFGLSMFL</sequence>
<organism evidence="2 3">
    <name type="scientific">Bacillus aerolatus</name>
    <dbReference type="NCBI Taxonomy" id="2653354"/>
    <lineage>
        <taxon>Bacteria</taxon>
        <taxon>Bacillati</taxon>
        <taxon>Bacillota</taxon>
        <taxon>Bacilli</taxon>
        <taxon>Bacillales</taxon>
        <taxon>Bacillaceae</taxon>
        <taxon>Bacillus</taxon>
    </lineage>
</organism>
<dbReference type="EMBL" id="WEIO01000001">
    <property type="protein sequence ID" value="KAB7708832.1"/>
    <property type="molecule type" value="Genomic_DNA"/>
</dbReference>
<keyword evidence="3" id="KW-1185">Reference proteome</keyword>
<comment type="caution">
    <text evidence="2">The sequence shown here is derived from an EMBL/GenBank/DDBJ whole genome shotgun (WGS) entry which is preliminary data.</text>
</comment>
<proteinExistence type="predicted"/>
<name>A0A6I1FQ66_9BACI</name>
<dbReference type="AlphaFoldDB" id="A0A6I1FQ66"/>
<feature type="transmembrane region" description="Helical" evidence="1">
    <location>
        <begin position="12"/>
        <end position="30"/>
    </location>
</feature>
<dbReference type="NCBIfam" id="NF033880">
    <property type="entry name" value="Prli42"/>
    <property type="match status" value="1"/>
</dbReference>
<dbReference type="RefSeq" id="WP_152149359.1">
    <property type="nucleotide sequence ID" value="NZ_WEIO01000001.1"/>
</dbReference>
<keyword evidence="1" id="KW-0472">Membrane</keyword>
<protein>
    <submittedName>
        <fullName evidence="2">Stressosome-associated protein Prli42</fullName>
    </submittedName>
</protein>
<keyword evidence="1" id="KW-0812">Transmembrane</keyword>
<dbReference type="InterPro" id="IPR049722">
    <property type="entry name" value="Prli42-like"/>
</dbReference>
<evidence type="ECO:0000313" key="2">
    <source>
        <dbReference type="EMBL" id="KAB7708832.1"/>
    </source>
</evidence>